<dbReference type="AlphaFoldDB" id="A0A7J0DAQ6"/>
<feature type="region of interest" description="Disordered" evidence="1">
    <location>
        <begin position="78"/>
        <end position="100"/>
    </location>
</feature>
<dbReference type="Proteomes" id="UP000585474">
    <property type="component" value="Unassembled WGS sequence"/>
</dbReference>
<accession>A0A7J0DAQ6</accession>
<organism evidence="2 3">
    <name type="scientific">Actinidia rufa</name>
    <dbReference type="NCBI Taxonomy" id="165716"/>
    <lineage>
        <taxon>Eukaryota</taxon>
        <taxon>Viridiplantae</taxon>
        <taxon>Streptophyta</taxon>
        <taxon>Embryophyta</taxon>
        <taxon>Tracheophyta</taxon>
        <taxon>Spermatophyta</taxon>
        <taxon>Magnoliopsida</taxon>
        <taxon>eudicotyledons</taxon>
        <taxon>Gunneridae</taxon>
        <taxon>Pentapetalae</taxon>
        <taxon>asterids</taxon>
        <taxon>Ericales</taxon>
        <taxon>Actinidiaceae</taxon>
        <taxon>Actinidia</taxon>
    </lineage>
</organism>
<evidence type="ECO:0000313" key="3">
    <source>
        <dbReference type="Proteomes" id="UP000585474"/>
    </source>
</evidence>
<name>A0A7J0DAQ6_9ERIC</name>
<sequence length="161" mass="18074">MLAFLYKESGRTIGTKKFVVIRPSVVPYRFKVFPGSRRSLSSSAEPRGPFSCLSRIVRLPPAFVDMLEMVWGQRMQRHNDSRGGISPPSEPDVKVSPHPAFPNRRTKEVLMYEKITTDRKGKEQEAATVHIIYEQLPYARVHALASVLALLPLVCIQGALA</sequence>
<dbReference type="OrthoDB" id="2003287at2759"/>
<proteinExistence type="predicted"/>
<keyword evidence="3" id="KW-1185">Reference proteome</keyword>
<reference evidence="3" key="1">
    <citation type="submission" date="2019-07" db="EMBL/GenBank/DDBJ databases">
        <title>De Novo Assembly of kiwifruit Actinidia rufa.</title>
        <authorList>
            <person name="Sugita-Konishi S."/>
            <person name="Sato K."/>
            <person name="Mori E."/>
            <person name="Abe Y."/>
            <person name="Kisaki G."/>
            <person name="Hamano K."/>
            <person name="Suezawa K."/>
            <person name="Otani M."/>
            <person name="Fukuda T."/>
            <person name="Manabe T."/>
            <person name="Gomi K."/>
            <person name="Tabuchi M."/>
            <person name="Akimitsu K."/>
            <person name="Kataoka I."/>
        </authorList>
    </citation>
    <scope>NUCLEOTIDE SEQUENCE [LARGE SCALE GENOMIC DNA]</scope>
    <source>
        <strain evidence="3">cv. Fuchu</strain>
    </source>
</reference>
<evidence type="ECO:0000313" key="2">
    <source>
        <dbReference type="EMBL" id="GFS31157.1"/>
    </source>
</evidence>
<dbReference type="EMBL" id="BJWL01000137">
    <property type="protein sequence ID" value="GFS31157.1"/>
    <property type="molecule type" value="Genomic_DNA"/>
</dbReference>
<protein>
    <submittedName>
        <fullName evidence="2">Uncharacterized protein</fullName>
    </submittedName>
</protein>
<comment type="caution">
    <text evidence="2">The sequence shown here is derived from an EMBL/GenBank/DDBJ whole genome shotgun (WGS) entry which is preliminary data.</text>
</comment>
<evidence type="ECO:0000256" key="1">
    <source>
        <dbReference type="SAM" id="MobiDB-lite"/>
    </source>
</evidence>
<gene>
    <name evidence="2" type="ORF">Acr_00g0015940</name>
</gene>